<dbReference type="GO" id="GO:0022857">
    <property type="term" value="F:transmembrane transporter activity"/>
    <property type="evidence" value="ECO:0007669"/>
    <property type="project" value="InterPro"/>
</dbReference>
<dbReference type="CDD" id="cd17321">
    <property type="entry name" value="MFS_MMR_MDR_like"/>
    <property type="match status" value="1"/>
</dbReference>
<dbReference type="Pfam" id="PF07690">
    <property type="entry name" value="MFS_1"/>
    <property type="match status" value="1"/>
</dbReference>
<dbReference type="OrthoDB" id="4172724at2"/>
<dbReference type="Gene3D" id="1.20.1250.20">
    <property type="entry name" value="MFS general substrate transporter like domains"/>
    <property type="match status" value="1"/>
</dbReference>
<feature type="transmembrane region" description="Helical" evidence="7">
    <location>
        <begin position="479"/>
        <end position="499"/>
    </location>
</feature>
<evidence type="ECO:0000256" key="1">
    <source>
        <dbReference type="ARBA" id="ARBA00004651"/>
    </source>
</evidence>
<name>A0A4R2QW50_9PSEU</name>
<feature type="domain" description="Major facilitator superfamily (MFS) profile" evidence="8">
    <location>
        <begin position="15"/>
        <end position="501"/>
    </location>
</feature>
<dbReference type="InterPro" id="IPR011701">
    <property type="entry name" value="MFS"/>
</dbReference>
<dbReference type="InterPro" id="IPR036259">
    <property type="entry name" value="MFS_trans_sf"/>
</dbReference>
<keyword evidence="3" id="KW-1003">Cell membrane</keyword>
<protein>
    <submittedName>
        <fullName evidence="9">DHA2 family multidrug resistance protein-like MFS transporter</fullName>
    </submittedName>
</protein>
<proteinExistence type="predicted"/>
<evidence type="ECO:0000256" key="2">
    <source>
        <dbReference type="ARBA" id="ARBA00022448"/>
    </source>
</evidence>
<dbReference type="PANTHER" id="PTHR42718">
    <property type="entry name" value="MAJOR FACILITATOR SUPERFAMILY MULTIDRUG TRANSPORTER MFSC"/>
    <property type="match status" value="1"/>
</dbReference>
<dbReference type="Proteomes" id="UP000294911">
    <property type="component" value="Unassembled WGS sequence"/>
</dbReference>
<dbReference type="PANTHER" id="PTHR42718:SF47">
    <property type="entry name" value="METHYL VIOLOGEN RESISTANCE PROTEIN SMVA"/>
    <property type="match status" value="1"/>
</dbReference>
<dbReference type="PRINTS" id="PR01036">
    <property type="entry name" value="TCRTETB"/>
</dbReference>
<feature type="transmembrane region" description="Helical" evidence="7">
    <location>
        <begin position="165"/>
        <end position="187"/>
    </location>
</feature>
<gene>
    <name evidence="9" type="ORF">EV191_10451</name>
</gene>
<keyword evidence="4 7" id="KW-0812">Transmembrane</keyword>
<feature type="transmembrane region" description="Helical" evidence="7">
    <location>
        <begin position="334"/>
        <end position="355"/>
    </location>
</feature>
<feature type="transmembrane region" description="Helical" evidence="7">
    <location>
        <begin position="51"/>
        <end position="69"/>
    </location>
</feature>
<comment type="subcellular location">
    <subcellularLocation>
        <location evidence="1">Cell membrane</location>
        <topology evidence="1">Multi-pass membrane protein</topology>
    </subcellularLocation>
</comment>
<evidence type="ECO:0000313" key="9">
    <source>
        <dbReference type="EMBL" id="TCP53484.1"/>
    </source>
</evidence>
<evidence type="ECO:0000256" key="6">
    <source>
        <dbReference type="ARBA" id="ARBA00023136"/>
    </source>
</evidence>
<dbReference type="EMBL" id="SLXQ01000004">
    <property type="protein sequence ID" value="TCP53484.1"/>
    <property type="molecule type" value="Genomic_DNA"/>
</dbReference>
<evidence type="ECO:0000256" key="7">
    <source>
        <dbReference type="SAM" id="Phobius"/>
    </source>
</evidence>
<feature type="transmembrane region" description="Helical" evidence="7">
    <location>
        <begin position="81"/>
        <end position="100"/>
    </location>
</feature>
<comment type="caution">
    <text evidence="9">The sequence shown here is derived from an EMBL/GenBank/DDBJ whole genome shotgun (WGS) entry which is preliminary data.</text>
</comment>
<feature type="transmembrane region" description="Helical" evidence="7">
    <location>
        <begin position="268"/>
        <end position="293"/>
    </location>
</feature>
<accession>A0A4R2QW50</accession>
<keyword evidence="10" id="KW-1185">Reference proteome</keyword>
<dbReference type="AlphaFoldDB" id="A0A4R2QW50"/>
<sequence length="510" mass="53008">MTLAETRATWKEWLGLSAMALALFMMSTDVTVLFIAQPAIAADLEPSAAQALWIVHVGEFLAASLVITMGRLGDLLGRRRLLIIGIAGYGLASLLAAFAPTTTTLIVARAMLGIATATVTPSALALLRSMFPDSRQFSTAFAIVMMAFSSGMVFGPPMGGFLLEHFWWGVVFLINVPFAIYLLAIARWTLPEFRDDQKVSLDPASIALSVLAIMGVVYGLQQSAEGELHVQHVLVAIAGLAAGWLFLRRQRRLASPVLDLAVFTPRQVRVALVALFLVMIALTGPDVLIAPYLQAGLGLSSLETGLLLLIPAVLTIPTKLLAPVLKRFFGLARGAALSLGIAGSGYLAAGFALNLSNTTTLLVVFITGLSMVALAGAAMSLVSELVLTSAPIHRTGTMSALQDVSSGLGSAGGIAVLGTLSAVLYRNSLSTPDELDTAVAATAQESPGAAAELAGDLPSPVRTEFLESISTSLNTGLQAALFAAAGIAGGLVALVLIGLRDTETHHGGQG</sequence>
<keyword evidence="2" id="KW-0813">Transport</keyword>
<organism evidence="9 10">
    <name type="scientific">Tamaricihabitans halophyticus</name>
    <dbReference type="NCBI Taxonomy" id="1262583"/>
    <lineage>
        <taxon>Bacteria</taxon>
        <taxon>Bacillati</taxon>
        <taxon>Actinomycetota</taxon>
        <taxon>Actinomycetes</taxon>
        <taxon>Pseudonocardiales</taxon>
        <taxon>Pseudonocardiaceae</taxon>
        <taxon>Tamaricihabitans</taxon>
    </lineage>
</organism>
<keyword evidence="6 7" id="KW-0472">Membrane</keyword>
<feature type="transmembrane region" description="Helical" evidence="7">
    <location>
        <begin position="199"/>
        <end position="218"/>
    </location>
</feature>
<dbReference type="SUPFAM" id="SSF103473">
    <property type="entry name" value="MFS general substrate transporter"/>
    <property type="match status" value="1"/>
</dbReference>
<feature type="transmembrane region" description="Helical" evidence="7">
    <location>
        <begin position="106"/>
        <end position="127"/>
    </location>
</feature>
<dbReference type="Gene3D" id="1.20.1720.10">
    <property type="entry name" value="Multidrug resistance protein D"/>
    <property type="match status" value="1"/>
</dbReference>
<dbReference type="InterPro" id="IPR020846">
    <property type="entry name" value="MFS_dom"/>
</dbReference>
<evidence type="ECO:0000256" key="4">
    <source>
        <dbReference type="ARBA" id="ARBA00022692"/>
    </source>
</evidence>
<evidence type="ECO:0000259" key="8">
    <source>
        <dbReference type="PROSITE" id="PS50850"/>
    </source>
</evidence>
<feature type="transmembrane region" description="Helical" evidence="7">
    <location>
        <begin position="408"/>
        <end position="425"/>
    </location>
</feature>
<evidence type="ECO:0000256" key="5">
    <source>
        <dbReference type="ARBA" id="ARBA00022989"/>
    </source>
</evidence>
<evidence type="ECO:0000313" key="10">
    <source>
        <dbReference type="Proteomes" id="UP000294911"/>
    </source>
</evidence>
<keyword evidence="5 7" id="KW-1133">Transmembrane helix</keyword>
<feature type="transmembrane region" description="Helical" evidence="7">
    <location>
        <begin position="361"/>
        <end position="387"/>
    </location>
</feature>
<evidence type="ECO:0000256" key="3">
    <source>
        <dbReference type="ARBA" id="ARBA00022475"/>
    </source>
</evidence>
<feature type="transmembrane region" description="Helical" evidence="7">
    <location>
        <begin position="139"/>
        <end position="159"/>
    </location>
</feature>
<dbReference type="GO" id="GO:0005886">
    <property type="term" value="C:plasma membrane"/>
    <property type="evidence" value="ECO:0007669"/>
    <property type="project" value="UniProtKB-SubCell"/>
</dbReference>
<dbReference type="RefSeq" id="WP_132877213.1">
    <property type="nucleotide sequence ID" value="NZ_SLXQ01000004.1"/>
</dbReference>
<feature type="transmembrane region" description="Helical" evidence="7">
    <location>
        <begin position="230"/>
        <end position="247"/>
    </location>
</feature>
<feature type="transmembrane region" description="Helical" evidence="7">
    <location>
        <begin position="305"/>
        <end position="322"/>
    </location>
</feature>
<dbReference type="PROSITE" id="PS50850">
    <property type="entry name" value="MFS"/>
    <property type="match status" value="1"/>
</dbReference>
<reference evidence="9 10" key="1">
    <citation type="submission" date="2019-03" db="EMBL/GenBank/DDBJ databases">
        <title>Genomic Encyclopedia of Type Strains, Phase IV (KMG-IV): sequencing the most valuable type-strain genomes for metagenomic binning, comparative biology and taxonomic classification.</title>
        <authorList>
            <person name="Goeker M."/>
        </authorList>
    </citation>
    <scope>NUCLEOTIDE SEQUENCE [LARGE SCALE GENOMIC DNA]</scope>
    <source>
        <strain evidence="9 10">DSM 45765</strain>
    </source>
</reference>